<reference evidence="1 2" key="1">
    <citation type="submission" date="2019-05" db="EMBL/GenBank/DDBJ databases">
        <title>Another draft genome of Portunus trituberculatus and its Hox gene families provides insights of decapod evolution.</title>
        <authorList>
            <person name="Jeong J.-H."/>
            <person name="Song I."/>
            <person name="Kim S."/>
            <person name="Choi T."/>
            <person name="Kim D."/>
            <person name="Ryu S."/>
            <person name="Kim W."/>
        </authorList>
    </citation>
    <scope>NUCLEOTIDE SEQUENCE [LARGE SCALE GENOMIC DNA]</scope>
    <source>
        <tissue evidence="1">Muscle</tissue>
    </source>
</reference>
<comment type="caution">
    <text evidence="1">The sequence shown here is derived from an EMBL/GenBank/DDBJ whole genome shotgun (WGS) entry which is preliminary data.</text>
</comment>
<dbReference type="OrthoDB" id="9927103at2759"/>
<evidence type="ECO:0000313" key="1">
    <source>
        <dbReference type="EMBL" id="MPC93130.1"/>
    </source>
</evidence>
<protein>
    <submittedName>
        <fullName evidence="1">Uncharacterized protein</fullName>
    </submittedName>
</protein>
<keyword evidence="2" id="KW-1185">Reference proteome</keyword>
<evidence type="ECO:0000313" key="2">
    <source>
        <dbReference type="Proteomes" id="UP000324222"/>
    </source>
</evidence>
<gene>
    <name evidence="1" type="ORF">E2C01_088252</name>
</gene>
<dbReference type="AlphaFoldDB" id="A0A5B7J8Q1"/>
<dbReference type="Proteomes" id="UP000324222">
    <property type="component" value="Unassembled WGS sequence"/>
</dbReference>
<dbReference type="EMBL" id="VSRR010093713">
    <property type="protein sequence ID" value="MPC93130.1"/>
    <property type="molecule type" value="Genomic_DNA"/>
</dbReference>
<accession>A0A5B7J8Q1</accession>
<sequence length="61" mass="6250">MAISLWGRAARLLETFASHSSASRTVTYFGNVTQGSELGCDAAPALTSKTVSSDPSGGNSE</sequence>
<proteinExistence type="predicted"/>
<organism evidence="1 2">
    <name type="scientific">Portunus trituberculatus</name>
    <name type="common">Swimming crab</name>
    <name type="synonym">Neptunus trituberculatus</name>
    <dbReference type="NCBI Taxonomy" id="210409"/>
    <lineage>
        <taxon>Eukaryota</taxon>
        <taxon>Metazoa</taxon>
        <taxon>Ecdysozoa</taxon>
        <taxon>Arthropoda</taxon>
        <taxon>Crustacea</taxon>
        <taxon>Multicrustacea</taxon>
        <taxon>Malacostraca</taxon>
        <taxon>Eumalacostraca</taxon>
        <taxon>Eucarida</taxon>
        <taxon>Decapoda</taxon>
        <taxon>Pleocyemata</taxon>
        <taxon>Brachyura</taxon>
        <taxon>Eubrachyura</taxon>
        <taxon>Portunoidea</taxon>
        <taxon>Portunidae</taxon>
        <taxon>Portuninae</taxon>
        <taxon>Portunus</taxon>
    </lineage>
</organism>
<name>A0A5B7J8Q1_PORTR</name>